<organism evidence="1 2">
    <name type="scientific">Trifolium pratense</name>
    <name type="common">Red clover</name>
    <dbReference type="NCBI Taxonomy" id="57577"/>
    <lineage>
        <taxon>Eukaryota</taxon>
        <taxon>Viridiplantae</taxon>
        <taxon>Streptophyta</taxon>
        <taxon>Embryophyta</taxon>
        <taxon>Tracheophyta</taxon>
        <taxon>Spermatophyta</taxon>
        <taxon>Magnoliopsida</taxon>
        <taxon>eudicotyledons</taxon>
        <taxon>Gunneridae</taxon>
        <taxon>Pentapetalae</taxon>
        <taxon>rosids</taxon>
        <taxon>fabids</taxon>
        <taxon>Fabales</taxon>
        <taxon>Fabaceae</taxon>
        <taxon>Papilionoideae</taxon>
        <taxon>50 kb inversion clade</taxon>
        <taxon>NPAAA clade</taxon>
        <taxon>Hologalegina</taxon>
        <taxon>IRL clade</taxon>
        <taxon>Trifolieae</taxon>
        <taxon>Trifolium</taxon>
    </lineage>
</organism>
<dbReference type="EMBL" id="ASHM01140171">
    <property type="protein sequence ID" value="PNX61122.1"/>
    <property type="molecule type" value="Genomic_DNA"/>
</dbReference>
<protein>
    <submittedName>
        <fullName evidence="1">Uncharacterized protein</fullName>
    </submittedName>
</protein>
<evidence type="ECO:0000313" key="2">
    <source>
        <dbReference type="Proteomes" id="UP000236291"/>
    </source>
</evidence>
<evidence type="ECO:0000313" key="1">
    <source>
        <dbReference type="EMBL" id="PNX61122.1"/>
    </source>
</evidence>
<comment type="caution">
    <text evidence="1">The sequence shown here is derived from an EMBL/GenBank/DDBJ whole genome shotgun (WGS) entry which is preliminary data.</text>
</comment>
<sequence>MTFSSSCSQSQREIQLQKKATHELLNDVVFQVVYDQFSAR</sequence>
<dbReference type="Proteomes" id="UP000236291">
    <property type="component" value="Unassembled WGS sequence"/>
</dbReference>
<gene>
    <name evidence="1" type="ORF">L195_g060513</name>
</gene>
<reference evidence="1 2" key="2">
    <citation type="journal article" date="2017" name="Front. Plant Sci.">
        <title>Gene Classification and Mining of Molecular Markers Useful in Red Clover (Trifolium pratense) Breeding.</title>
        <authorList>
            <person name="Istvanek J."/>
            <person name="Dluhosova J."/>
            <person name="Dluhos P."/>
            <person name="Patkova L."/>
            <person name="Nedelnik J."/>
            <person name="Repkova J."/>
        </authorList>
    </citation>
    <scope>NUCLEOTIDE SEQUENCE [LARGE SCALE GENOMIC DNA]</scope>
    <source>
        <strain evidence="2">cv. Tatra</strain>
        <tissue evidence="1">Young leaves</tissue>
    </source>
</reference>
<proteinExistence type="predicted"/>
<name>A0A2K3K4D3_TRIPR</name>
<dbReference type="AlphaFoldDB" id="A0A2K3K4D3"/>
<feature type="non-terminal residue" evidence="1">
    <location>
        <position position="40"/>
    </location>
</feature>
<reference evidence="1 2" key="1">
    <citation type="journal article" date="2014" name="Am. J. Bot.">
        <title>Genome assembly and annotation for red clover (Trifolium pratense; Fabaceae).</title>
        <authorList>
            <person name="Istvanek J."/>
            <person name="Jaros M."/>
            <person name="Krenek A."/>
            <person name="Repkova J."/>
        </authorList>
    </citation>
    <scope>NUCLEOTIDE SEQUENCE [LARGE SCALE GENOMIC DNA]</scope>
    <source>
        <strain evidence="2">cv. Tatra</strain>
        <tissue evidence="1">Young leaves</tissue>
    </source>
</reference>
<accession>A0A2K3K4D3</accession>